<dbReference type="Proteomes" id="UP001163324">
    <property type="component" value="Chromosome 5"/>
</dbReference>
<gene>
    <name evidence="1" type="ORF">N3K66_005558</name>
</gene>
<proteinExistence type="predicted"/>
<comment type="caution">
    <text evidence="1">The sequence shown here is derived from an EMBL/GenBank/DDBJ whole genome shotgun (WGS) entry which is preliminary data.</text>
</comment>
<keyword evidence="2" id="KW-1185">Reference proteome</keyword>
<protein>
    <submittedName>
        <fullName evidence="1">Uncharacterized protein</fullName>
    </submittedName>
</protein>
<dbReference type="EMBL" id="CM047944">
    <property type="protein sequence ID" value="KAI9899097.1"/>
    <property type="molecule type" value="Genomic_DNA"/>
</dbReference>
<evidence type="ECO:0000313" key="1">
    <source>
        <dbReference type="EMBL" id="KAI9899097.1"/>
    </source>
</evidence>
<organism evidence="1 2">
    <name type="scientific">Trichothecium roseum</name>
    <dbReference type="NCBI Taxonomy" id="47278"/>
    <lineage>
        <taxon>Eukaryota</taxon>
        <taxon>Fungi</taxon>
        <taxon>Dikarya</taxon>
        <taxon>Ascomycota</taxon>
        <taxon>Pezizomycotina</taxon>
        <taxon>Sordariomycetes</taxon>
        <taxon>Hypocreomycetidae</taxon>
        <taxon>Hypocreales</taxon>
        <taxon>Hypocreales incertae sedis</taxon>
        <taxon>Trichothecium</taxon>
    </lineage>
</organism>
<accession>A0ACC0UZW6</accession>
<evidence type="ECO:0000313" key="2">
    <source>
        <dbReference type="Proteomes" id="UP001163324"/>
    </source>
</evidence>
<reference evidence="1" key="1">
    <citation type="submission" date="2022-10" db="EMBL/GenBank/DDBJ databases">
        <title>Complete Genome of Trichothecium roseum strain YXFP-22015, a Plant Pathogen Isolated from Citrus.</title>
        <authorList>
            <person name="Wang Y."/>
            <person name="Zhu L."/>
        </authorList>
    </citation>
    <scope>NUCLEOTIDE SEQUENCE</scope>
    <source>
        <strain evidence="1">YXFP-22015</strain>
    </source>
</reference>
<name>A0ACC0UZW6_9HYPO</name>
<sequence>MGFRKFINSLPCFEPDQNRTLTQKTMQAKDMKDKIVQRRSSVKTAMTRPRHDQWQQEIRKWSAEIDDDGWYNDHSEASVVDYDEPATDICESPPRASQYPASDPGVRSNPFPTPLSPHRGNYRQQQQDAAVAREGPSAAEPMNAAEVDEVISYIGRTFHHVPYAICGLSAMVHHGFRERRPTNVSVVCPEYASAPIDAWASSSGMTRLTGVPGSHYGVILTDGSVRRVRFKFMRRGFEALEYGQAGPGAGHARVLSLPALAERIASSYVRELVTASPAKQEVFALDMAWCLRGIVARGGAAPHVFAERNVGSVVSKGFWFPFLLSFPGIEGLFAEAGLRVLGDGSDGSPNVYYVTGPPRKQQVMPPTEWDVRPLEIRRPSRSDGPELSGGGGSSRLRSAVRSRSARPRCACRGELAIRRRLLAPSSTRKLGVERDADRGMPSPGLRPSSFESHSRKLYDDSYTT</sequence>